<proteinExistence type="predicted"/>
<dbReference type="EMBL" id="MEVA01000013">
    <property type="protein sequence ID" value="OGC47345.1"/>
    <property type="molecule type" value="Genomic_DNA"/>
</dbReference>
<gene>
    <name evidence="1" type="ORF">A2886_00175</name>
</gene>
<protein>
    <submittedName>
        <fullName evidence="1">Uncharacterized protein</fullName>
    </submittedName>
</protein>
<reference evidence="1 2" key="1">
    <citation type="journal article" date="2016" name="Nat. Commun.">
        <title>Thousands of microbial genomes shed light on interconnected biogeochemical processes in an aquifer system.</title>
        <authorList>
            <person name="Anantharaman K."/>
            <person name="Brown C.T."/>
            <person name="Hug L.A."/>
            <person name="Sharon I."/>
            <person name="Castelle C.J."/>
            <person name="Probst A.J."/>
            <person name="Thomas B.C."/>
            <person name="Singh A."/>
            <person name="Wilkins M.J."/>
            <person name="Karaoz U."/>
            <person name="Brodie E.L."/>
            <person name="Williams K.H."/>
            <person name="Hubbard S.S."/>
            <person name="Banfield J.F."/>
        </authorList>
    </citation>
    <scope>NUCLEOTIDE SEQUENCE [LARGE SCALE GENOMIC DNA]</scope>
</reference>
<evidence type="ECO:0000313" key="2">
    <source>
        <dbReference type="Proteomes" id="UP000176608"/>
    </source>
</evidence>
<sequence>MAPLKSVLDFLTNTKRPSPTAAVSSPVELKKKILSLNRSTAPFQIIDGSSEGVDLIAEWKIVDAKWYQIFAKAGLHDVFKIYMKFDSAKKEVRAKDKRFTVEWEAGVPRISLTASGFSGQMYSKEFGKAYAFTEELKYGEVYTYKFNTTEIKAPIQKAVTESGWTYKGTVFGGL</sequence>
<accession>A0A1F4UQW0</accession>
<dbReference type="AlphaFoldDB" id="A0A1F4UQW0"/>
<name>A0A1F4UQW0_UNCKA</name>
<dbReference type="Proteomes" id="UP000176608">
    <property type="component" value="Unassembled WGS sequence"/>
</dbReference>
<organism evidence="1 2">
    <name type="scientific">candidate division WWE3 bacterium RIFCSPHIGHO2_01_FULL_42_13</name>
    <dbReference type="NCBI Taxonomy" id="1802617"/>
    <lineage>
        <taxon>Bacteria</taxon>
        <taxon>Katanobacteria</taxon>
    </lineage>
</organism>
<comment type="caution">
    <text evidence="1">The sequence shown here is derived from an EMBL/GenBank/DDBJ whole genome shotgun (WGS) entry which is preliminary data.</text>
</comment>
<evidence type="ECO:0000313" key="1">
    <source>
        <dbReference type="EMBL" id="OGC47345.1"/>
    </source>
</evidence>